<keyword evidence="3" id="KW-0813">Transport</keyword>
<dbReference type="EMBL" id="CP001195">
    <property type="protein sequence ID" value="ACI59494.1"/>
    <property type="molecule type" value="Genomic_DNA"/>
</dbReference>
<dbReference type="PIRSF" id="PIRSF002741">
    <property type="entry name" value="MppA"/>
    <property type="match status" value="1"/>
</dbReference>
<feature type="domain" description="Solute-binding protein family 5" evidence="5">
    <location>
        <begin position="82"/>
        <end position="425"/>
    </location>
</feature>
<dbReference type="SUPFAM" id="SSF53850">
    <property type="entry name" value="Periplasmic binding protein-like II"/>
    <property type="match status" value="1"/>
</dbReference>
<comment type="subcellular location">
    <subcellularLocation>
        <location evidence="1">Periplasm</location>
    </subcellularLocation>
</comment>
<dbReference type="Proteomes" id="UP000008330">
    <property type="component" value="Plasmid pRLG203"/>
</dbReference>
<keyword evidence="6" id="KW-0614">Plasmid</keyword>
<dbReference type="InterPro" id="IPR006311">
    <property type="entry name" value="TAT_signal"/>
</dbReference>
<gene>
    <name evidence="6" type="ordered locus">Rleg2_6105</name>
</gene>
<evidence type="ECO:0000256" key="3">
    <source>
        <dbReference type="ARBA" id="ARBA00022448"/>
    </source>
</evidence>
<evidence type="ECO:0000313" key="7">
    <source>
        <dbReference type="Proteomes" id="UP000008330"/>
    </source>
</evidence>
<dbReference type="RefSeq" id="WP_012559761.1">
    <property type="nucleotide sequence ID" value="NC_011370.1"/>
</dbReference>
<proteinExistence type="inferred from homology"/>
<evidence type="ECO:0000256" key="2">
    <source>
        <dbReference type="ARBA" id="ARBA00005695"/>
    </source>
</evidence>
<accession>A0ABF7QYS7</accession>
<organism evidence="6 7">
    <name type="scientific">Rhizobium leguminosarum bv. trifolii (strain WSM2304)</name>
    <dbReference type="NCBI Taxonomy" id="395492"/>
    <lineage>
        <taxon>Bacteria</taxon>
        <taxon>Pseudomonadati</taxon>
        <taxon>Pseudomonadota</taxon>
        <taxon>Alphaproteobacteria</taxon>
        <taxon>Hyphomicrobiales</taxon>
        <taxon>Rhizobiaceae</taxon>
        <taxon>Rhizobium/Agrobacterium group</taxon>
        <taxon>Rhizobium</taxon>
    </lineage>
</organism>
<dbReference type="PROSITE" id="PS51318">
    <property type="entry name" value="TAT"/>
    <property type="match status" value="1"/>
</dbReference>
<sequence length="518" mass="57042">MLDLNRRTLLKGAAAAAAYTFTSLGPARATSSSPRRGGHLRIGLWGGSSQDTLDPASITTDAGFLTAATARNKLLEVEPNGELTPALALKWEPSDDLMRWTFEIRPGVTFHSGKSLEMSDIVASLNLHRGKDSTSPAKSFLDAVTDIKAEGSNRVVVSLNAPNVDFPSALADLSLSIVPAKDGVADRNTMDGTGPYAIESFEPGQRIRFKRNPNYWNLDKAAFFDSAEVLILADAATRMNALRSGQVDLINQADLKTLSMLQRVPGITVEDVPSGRFYIFGMMSDVAPFNDKDVRQALKFAINRKEMTQKILLGHGSIGNDQPIKPSHKYFNTNLPQREYDPEKAKFHLKQAGVTSLQVPLSVAEAAFAGAVNAGQLFVASAAEAGINIVATREPDDGYFDNVWLKKPFTADYWTELPSADAQFTQGYAKGAAWNETHFDNPRFNELLLKARATLDEQQRAGMYHEMQQLIHDESGAIIPMFANNTWASKSTLKHQDGLSSHRDLDDFRCIERWWFES</sequence>
<dbReference type="PANTHER" id="PTHR30290">
    <property type="entry name" value="PERIPLASMIC BINDING COMPONENT OF ABC TRANSPORTER"/>
    <property type="match status" value="1"/>
</dbReference>
<dbReference type="AlphaFoldDB" id="A0ABF7QYS7"/>
<evidence type="ECO:0000256" key="4">
    <source>
        <dbReference type="ARBA" id="ARBA00022729"/>
    </source>
</evidence>
<evidence type="ECO:0000259" key="5">
    <source>
        <dbReference type="Pfam" id="PF00496"/>
    </source>
</evidence>
<dbReference type="GO" id="GO:0030288">
    <property type="term" value="C:outer membrane-bounded periplasmic space"/>
    <property type="evidence" value="ECO:0007669"/>
    <property type="project" value="UniProtKB-ARBA"/>
</dbReference>
<dbReference type="Gene3D" id="3.40.190.10">
    <property type="entry name" value="Periplasmic binding protein-like II"/>
    <property type="match status" value="1"/>
</dbReference>
<keyword evidence="7" id="KW-1185">Reference proteome</keyword>
<name>A0ABF7QYS7_RHILW</name>
<geneLocation type="plasmid" evidence="6 7">
    <name>pRLG203</name>
</geneLocation>
<comment type="similarity">
    <text evidence="2">Belongs to the bacterial solute-binding protein 5 family.</text>
</comment>
<reference evidence="6 7" key="1">
    <citation type="journal article" date="2010" name="Stand. Genomic Sci.">
        <title>Complete genome sequence of Rhizobium leguminosarum bv trifolii strain WSM2304, an effective microsymbiont of the South American clover Trifolium polymorphum.</title>
        <authorList>
            <person name="Reeve W."/>
            <person name="O'Hara G."/>
            <person name="Chain P."/>
            <person name="Ardley J."/>
            <person name="Brau L."/>
            <person name="Nandesena K."/>
            <person name="Tiwari R."/>
            <person name="Malfatti S."/>
            <person name="Kiss H."/>
            <person name="Lapidus A."/>
            <person name="Copeland A."/>
            <person name="Nolan M."/>
            <person name="Land M."/>
            <person name="Ivanova N."/>
            <person name="Mavromatis K."/>
            <person name="Markowitz V."/>
            <person name="Kyrpides N."/>
            <person name="Melino V."/>
            <person name="Denton M."/>
            <person name="Yates R."/>
            <person name="Howieson J."/>
        </authorList>
    </citation>
    <scope>NUCLEOTIDE SEQUENCE [LARGE SCALE GENOMIC DNA]</scope>
    <source>
        <strain evidence="6 7">WSM2304</strain>
    </source>
</reference>
<dbReference type="Gene3D" id="3.10.105.10">
    <property type="entry name" value="Dipeptide-binding Protein, Domain 3"/>
    <property type="match status" value="1"/>
</dbReference>
<dbReference type="KEGG" id="rlt:Rleg2_6105"/>
<dbReference type="InterPro" id="IPR000914">
    <property type="entry name" value="SBP_5_dom"/>
</dbReference>
<evidence type="ECO:0000313" key="6">
    <source>
        <dbReference type="EMBL" id="ACI59494.1"/>
    </source>
</evidence>
<keyword evidence="4" id="KW-0732">Signal</keyword>
<evidence type="ECO:0000256" key="1">
    <source>
        <dbReference type="ARBA" id="ARBA00004418"/>
    </source>
</evidence>
<dbReference type="CDD" id="cd08503">
    <property type="entry name" value="PBP2_NikA_DppA_OppA_like_17"/>
    <property type="match status" value="1"/>
</dbReference>
<dbReference type="Gene3D" id="3.90.76.10">
    <property type="entry name" value="Dipeptide-binding Protein, Domain 1"/>
    <property type="match status" value="1"/>
</dbReference>
<dbReference type="PANTHER" id="PTHR30290:SF10">
    <property type="entry name" value="PERIPLASMIC OLIGOPEPTIDE-BINDING PROTEIN-RELATED"/>
    <property type="match status" value="1"/>
</dbReference>
<protein>
    <submittedName>
        <fullName evidence="6">Extracellular solute-binding protein family 5</fullName>
    </submittedName>
</protein>
<dbReference type="InterPro" id="IPR030678">
    <property type="entry name" value="Peptide/Ni-bd"/>
</dbReference>
<dbReference type="Pfam" id="PF00496">
    <property type="entry name" value="SBP_bac_5"/>
    <property type="match status" value="1"/>
</dbReference>
<dbReference type="InterPro" id="IPR039424">
    <property type="entry name" value="SBP_5"/>
</dbReference>